<dbReference type="PANTHER" id="PTHR34585:SF22">
    <property type="entry name" value="HELIX-TURN-HELIX DOMAIN-CONTAINING PROTEIN"/>
    <property type="match status" value="1"/>
</dbReference>
<accession>A0A5B7X1I4</accession>
<sequence length="93" mass="11197">MEKLEHPFLVSLNSLELKMEQLLREFKKDQIQDPEYIILNNADFLHMFKISSKTAQTWRDEGLSNYAQVKGKIYYKLKDIHVFLDQHYKHVNL</sequence>
<dbReference type="AlphaFoldDB" id="A0A5B7X1I4"/>
<reference evidence="1 2" key="1">
    <citation type="submission" date="2019-06" db="EMBL/GenBank/DDBJ databases">
        <title>Complete genome sequence of Antarcticibacterium flavum KCTC 52984T from an Antarctic marine sediment.</title>
        <authorList>
            <person name="Lee Y.M."/>
            <person name="Shin S.C."/>
        </authorList>
    </citation>
    <scope>NUCLEOTIDE SEQUENCE [LARGE SCALE GENOMIC DNA]</scope>
    <source>
        <strain evidence="1 2">KCTC 52984</strain>
    </source>
</reference>
<organism evidence="1 2">
    <name type="scientific">Antarcticibacterium flavum</name>
    <dbReference type="NCBI Taxonomy" id="2058175"/>
    <lineage>
        <taxon>Bacteria</taxon>
        <taxon>Pseudomonadati</taxon>
        <taxon>Bacteroidota</taxon>
        <taxon>Flavobacteriia</taxon>
        <taxon>Flavobacteriales</taxon>
        <taxon>Flavobacteriaceae</taxon>
        <taxon>Antarcticibacterium</taxon>
    </lineage>
</organism>
<dbReference type="EMBL" id="CP040812">
    <property type="protein sequence ID" value="QCY69454.1"/>
    <property type="molecule type" value="Genomic_DNA"/>
</dbReference>
<dbReference type="PANTHER" id="PTHR34585">
    <property type="match status" value="1"/>
</dbReference>
<protein>
    <submittedName>
        <fullName evidence="1">Helix-turn-helix domain-containing protein</fullName>
    </submittedName>
</protein>
<evidence type="ECO:0000313" key="1">
    <source>
        <dbReference type="EMBL" id="QCY69454.1"/>
    </source>
</evidence>
<dbReference type="RefSeq" id="WP_139066021.1">
    <property type="nucleotide sequence ID" value="NZ_CP040812.1"/>
</dbReference>
<keyword evidence="2" id="KW-1185">Reference proteome</keyword>
<name>A0A5B7X1I4_9FLAO</name>
<proteinExistence type="predicted"/>
<evidence type="ECO:0000313" key="2">
    <source>
        <dbReference type="Proteomes" id="UP000309016"/>
    </source>
</evidence>
<dbReference type="Proteomes" id="UP000309016">
    <property type="component" value="Chromosome"/>
</dbReference>
<gene>
    <name evidence="1" type="ORF">FHG64_08655</name>
</gene>
<dbReference type="KEGG" id="afla:FHG64_08655"/>
<dbReference type="OrthoDB" id="1524679at2"/>